<dbReference type="Pfam" id="PF13263">
    <property type="entry name" value="PHP_C"/>
    <property type="match status" value="1"/>
</dbReference>
<dbReference type="AlphaFoldDB" id="A0A0F9V9I7"/>
<dbReference type="InterPro" id="IPR016195">
    <property type="entry name" value="Pol/histidinol_Pase-like"/>
</dbReference>
<comment type="caution">
    <text evidence="1">The sequence shown here is derived from an EMBL/GenBank/DDBJ whole genome shotgun (WGS) entry which is preliminary data.</text>
</comment>
<gene>
    <name evidence="1" type="ORF">LCGC14_0124440</name>
</gene>
<sequence length="343" mass="37680">MAKSLKQLQQQRRNYLEELTGRDKRDKGLRIAASRKLFKMKLATADLHSHSKYSDGQSSVAENAARAKLVGVDLLFATDHGRITQKRDTAKLPNATWGEESHAGGFDMGLLQPKRAHKYSPNQSAADGFAQGRTLAPFVWAAHPVGFSPVNKVWFKRMFNGLCSIDDLAMEVLNGFNAMRSYFRTGIWGVRMMDALLCAGRSVTPVGVSDAHFLVEIGNSWTGVLAATKSPASIIKGLQEGRCFASEAPLLELRCNGKPMGSKLKPKRGSALKLRFRAADSFGLSSVRLISDGKVIKEVDAKGAQLVEDALTRKAAGKRTYFRLECTANDDLRAFSAPIYVNW</sequence>
<dbReference type="NCBIfam" id="NF038032">
    <property type="entry name" value="CehA_McbA_metalo"/>
    <property type="match status" value="1"/>
</dbReference>
<name>A0A0F9V9I7_9ZZZZ</name>
<organism evidence="1">
    <name type="scientific">marine sediment metagenome</name>
    <dbReference type="NCBI Taxonomy" id="412755"/>
    <lineage>
        <taxon>unclassified sequences</taxon>
        <taxon>metagenomes</taxon>
        <taxon>ecological metagenomes</taxon>
    </lineage>
</organism>
<evidence type="ECO:0008006" key="2">
    <source>
        <dbReference type="Google" id="ProtNLM"/>
    </source>
</evidence>
<dbReference type="SUPFAM" id="SSF89550">
    <property type="entry name" value="PHP domain-like"/>
    <property type="match status" value="1"/>
</dbReference>
<reference evidence="1" key="1">
    <citation type="journal article" date="2015" name="Nature">
        <title>Complex archaea that bridge the gap between prokaryotes and eukaryotes.</title>
        <authorList>
            <person name="Spang A."/>
            <person name="Saw J.H."/>
            <person name="Jorgensen S.L."/>
            <person name="Zaremba-Niedzwiedzka K."/>
            <person name="Martijn J."/>
            <person name="Lind A.E."/>
            <person name="van Eijk R."/>
            <person name="Schleper C."/>
            <person name="Guy L."/>
            <person name="Ettema T.J."/>
        </authorList>
    </citation>
    <scope>NUCLEOTIDE SEQUENCE</scope>
</reference>
<dbReference type="EMBL" id="LAZR01000039">
    <property type="protein sequence ID" value="KKO00670.1"/>
    <property type="molecule type" value="Genomic_DNA"/>
</dbReference>
<evidence type="ECO:0000313" key="1">
    <source>
        <dbReference type="EMBL" id="KKO00670.1"/>
    </source>
</evidence>
<protein>
    <recommendedName>
        <fullName evidence="2">Polymerase/histidinol phosphatase N-terminal domain-containing protein</fullName>
    </recommendedName>
</protein>
<proteinExistence type="predicted"/>
<dbReference type="Gene3D" id="3.20.20.140">
    <property type="entry name" value="Metal-dependent hydrolases"/>
    <property type="match status" value="1"/>
</dbReference>
<accession>A0A0F9V9I7</accession>